<dbReference type="OrthoDB" id="7187989at2"/>
<dbReference type="Pfam" id="PF09339">
    <property type="entry name" value="HTH_IclR"/>
    <property type="match status" value="1"/>
</dbReference>
<dbReference type="GO" id="GO:0000156">
    <property type="term" value="F:phosphorelay response regulator activity"/>
    <property type="evidence" value="ECO:0007669"/>
    <property type="project" value="TreeGrafter"/>
</dbReference>
<dbReference type="PANTHER" id="PTHR45526">
    <property type="entry name" value="TRANSCRIPTIONAL REGULATORY PROTEIN DPIA"/>
    <property type="match status" value="1"/>
</dbReference>
<dbReference type="EMBL" id="LDRT01000024">
    <property type="protein sequence ID" value="KTR95775.1"/>
    <property type="molecule type" value="Genomic_DNA"/>
</dbReference>
<dbReference type="Gene3D" id="1.10.10.10">
    <property type="entry name" value="Winged helix-like DNA-binding domain superfamily/Winged helix DNA-binding domain"/>
    <property type="match status" value="1"/>
</dbReference>
<dbReference type="InterPro" id="IPR001789">
    <property type="entry name" value="Sig_transdc_resp-reg_receiver"/>
</dbReference>
<organism evidence="3 4">
    <name type="scientific">Microbacterium testaceum</name>
    <name type="common">Aureobacterium testaceum</name>
    <name type="synonym">Brevibacterium testaceum</name>
    <dbReference type="NCBI Taxonomy" id="2033"/>
    <lineage>
        <taxon>Bacteria</taxon>
        <taxon>Bacillati</taxon>
        <taxon>Actinomycetota</taxon>
        <taxon>Actinomycetes</taxon>
        <taxon>Micrococcales</taxon>
        <taxon>Microbacteriaceae</taxon>
        <taxon>Microbacterium</taxon>
    </lineage>
</organism>
<reference evidence="3 4" key="1">
    <citation type="journal article" date="2016" name="Front. Microbiol.">
        <title>Genomic Resource of Rice Seed Associated Bacteria.</title>
        <authorList>
            <person name="Midha S."/>
            <person name="Bansal K."/>
            <person name="Sharma S."/>
            <person name="Kumar N."/>
            <person name="Patil P.P."/>
            <person name="Chaudhry V."/>
            <person name="Patil P.B."/>
        </authorList>
    </citation>
    <scope>NUCLEOTIDE SEQUENCE [LARGE SCALE GENOMIC DNA]</scope>
    <source>
        <strain evidence="3 4">NS220</strain>
    </source>
</reference>
<dbReference type="Proteomes" id="UP000075025">
    <property type="component" value="Unassembled WGS sequence"/>
</dbReference>
<evidence type="ECO:0000259" key="2">
    <source>
        <dbReference type="PROSITE" id="PS50110"/>
    </source>
</evidence>
<gene>
    <name evidence="3" type="ORF">NS220_04760</name>
</gene>
<dbReference type="AlphaFoldDB" id="A0A147EZB8"/>
<proteinExistence type="predicted"/>
<comment type="caution">
    <text evidence="3">The sequence shown here is derived from an EMBL/GenBank/DDBJ whole genome shotgun (WGS) entry which is preliminary data.</text>
</comment>
<dbReference type="SUPFAM" id="SSF46785">
    <property type="entry name" value="Winged helix' DNA-binding domain"/>
    <property type="match status" value="1"/>
</dbReference>
<sequence>MSPDAVIRTIIVDDDAAVVRLHTAYLDALTGFRLVGTARTGAAGAALAAGSDIDLVLLDMNLPDFSGVEVLHRLRLVREWDVDVLVISSARDTLTIRQAAAAHVVGYLAKPFTREAFVRRLEEYRRGRAERPAEVPVSMGQGDIDRLVSPVTSPVRTVVASEALLPKGLAESTMHTIRAALHPVTPASARDIAAASGASRATVRRYLDVLVARGEIDVSHRFGARGRPEVLYRLAAR</sequence>
<dbReference type="PANTHER" id="PTHR45526:SF1">
    <property type="entry name" value="TRANSCRIPTIONAL REGULATORY PROTEIN DCUR-RELATED"/>
    <property type="match status" value="1"/>
</dbReference>
<dbReference type="InterPro" id="IPR036390">
    <property type="entry name" value="WH_DNA-bd_sf"/>
</dbReference>
<dbReference type="Pfam" id="PF00072">
    <property type="entry name" value="Response_reg"/>
    <property type="match status" value="1"/>
</dbReference>
<dbReference type="GO" id="GO:0006355">
    <property type="term" value="P:regulation of DNA-templated transcription"/>
    <property type="evidence" value="ECO:0007669"/>
    <property type="project" value="InterPro"/>
</dbReference>
<dbReference type="PATRIC" id="fig|2033.6.peg.1828"/>
<feature type="domain" description="Response regulatory" evidence="2">
    <location>
        <begin position="8"/>
        <end position="125"/>
    </location>
</feature>
<dbReference type="InterPro" id="IPR036388">
    <property type="entry name" value="WH-like_DNA-bd_sf"/>
</dbReference>
<dbReference type="InterPro" id="IPR005471">
    <property type="entry name" value="Tscrpt_reg_IclR_N"/>
</dbReference>
<dbReference type="PROSITE" id="PS50110">
    <property type="entry name" value="RESPONSE_REGULATORY"/>
    <property type="match status" value="1"/>
</dbReference>
<dbReference type="Gene3D" id="3.40.50.2300">
    <property type="match status" value="1"/>
</dbReference>
<evidence type="ECO:0000313" key="4">
    <source>
        <dbReference type="Proteomes" id="UP000075025"/>
    </source>
</evidence>
<dbReference type="InterPro" id="IPR051271">
    <property type="entry name" value="2C-system_Tx_regulators"/>
</dbReference>
<accession>A0A147EZB8</accession>
<evidence type="ECO:0000256" key="1">
    <source>
        <dbReference type="PROSITE-ProRule" id="PRU00169"/>
    </source>
</evidence>
<dbReference type="SMART" id="SM00448">
    <property type="entry name" value="REC"/>
    <property type="match status" value="1"/>
</dbReference>
<dbReference type="GO" id="GO:0003677">
    <property type="term" value="F:DNA binding"/>
    <property type="evidence" value="ECO:0007669"/>
    <property type="project" value="InterPro"/>
</dbReference>
<dbReference type="InterPro" id="IPR011006">
    <property type="entry name" value="CheY-like_superfamily"/>
</dbReference>
<feature type="modified residue" description="4-aspartylphosphate" evidence="1">
    <location>
        <position position="59"/>
    </location>
</feature>
<name>A0A147EZB8_MICTE</name>
<dbReference type="RefSeq" id="WP_058622945.1">
    <property type="nucleotide sequence ID" value="NZ_LDRT01000024.1"/>
</dbReference>
<protein>
    <recommendedName>
        <fullName evidence="2">Response regulatory domain-containing protein</fullName>
    </recommendedName>
</protein>
<keyword evidence="1" id="KW-0597">Phosphoprotein</keyword>
<dbReference type="SUPFAM" id="SSF52172">
    <property type="entry name" value="CheY-like"/>
    <property type="match status" value="1"/>
</dbReference>
<evidence type="ECO:0000313" key="3">
    <source>
        <dbReference type="EMBL" id="KTR95775.1"/>
    </source>
</evidence>